<dbReference type="STRING" id="1856405.BFC17_01235"/>
<evidence type="ECO:0000313" key="2">
    <source>
        <dbReference type="Proteomes" id="UP000176037"/>
    </source>
</evidence>
<dbReference type="GO" id="GO:1901053">
    <property type="term" value="P:sarcosine catabolic process"/>
    <property type="evidence" value="ECO:0007669"/>
    <property type="project" value="InterPro"/>
</dbReference>
<dbReference type="GO" id="GO:0008115">
    <property type="term" value="F:sarcosine oxidase activity"/>
    <property type="evidence" value="ECO:0007669"/>
    <property type="project" value="InterPro"/>
</dbReference>
<dbReference type="NCBIfam" id="TIGR01375">
    <property type="entry name" value="soxG"/>
    <property type="match status" value="1"/>
</dbReference>
<dbReference type="InterPro" id="IPR027266">
    <property type="entry name" value="TrmE/GcvT-like"/>
</dbReference>
<reference evidence="1 2" key="1">
    <citation type="submission" date="2016-09" db="EMBL/GenBank/DDBJ databases">
        <title>Alteromonas lipolytica, a new species isolated from sea water.</title>
        <authorList>
            <person name="Wu Y.-H."/>
            <person name="Cheng H."/>
            <person name="Xu X.-W."/>
        </authorList>
    </citation>
    <scope>NUCLEOTIDE SEQUENCE [LARGE SCALE GENOMIC DNA]</scope>
    <source>
        <strain evidence="1 2">JW12</strain>
    </source>
</reference>
<sequence length="209" mass="22758">MIQKENVRMSNVITPESPLFHADFAKLAEVTKSLDAGVELEEKAFLGHLNLRGNASDEAFTSGVEKALGVALPTAPCTSAQSDAVTILWLSPDEWLIIVDGGKEHETEAALRANLTGHFAVSDVSGGQTIVRLAGSDSINVLKKSMGYDTHIDNFPVGKVIGTAFSKTSCHMLRTAETEFLMVVRRSFADYMWLWLQQASKEYGLKVIA</sequence>
<name>A0A1E8FAJ3_9ALTE</name>
<dbReference type="Gene3D" id="3.30.70.1520">
    <property type="entry name" value="Heterotetrameric sarcosine oxidase"/>
    <property type="match status" value="1"/>
</dbReference>
<dbReference type="InterPro" id="IPR007375">
    <property type="entry name" value="SoxG"/>
</dbReference>
<dbReference type="Gene3D" id="3.30.1360.120">
    <property type="entry name" value="Probable tRNA modification gtpase trme, domain 1"/>
    <property type="match status" value="1"/>
</dbReference>
<dbReference type="Proteomes" id="UP000176037">
    <property type="component" value="Unassembled WGS sequence"/>
</dbReference>
<proteinExistence type="predicted"/>
<dbReference type="InterPro" id="IPR006280">
    <property type="entry name" value="SoxG_het"/>
</dbReference>
<organism evidence="1 2">
    <name type="scientific">Alteromonas lipolytica</name>
    <dbReference type="NCBI Taxonomy" id="1856405"/>
    <lineage>
        <taxon>Bacteria</taxon>
        <taxon>Pseudomonadati</taxon>
        <taxon>Pseudomonadota</taxon>
        <taxon>Gammaproteobacteria</taxon>
        <taxon>Alteromonadales</taxon>
        <taxon>Alteromonadaceae</taxon>
        <taxon>Alteromonas/Salinimonas group</taxon>
        <taxon>Alteromonas</taxon>
    </lineage>
</organism>
<dbReference type="SUPFAM" id="SSF103025">
    <property type="entry name" value="Folate-binding domain"/>
    <property type="match status" value="1"/>
</dbReference>
<dbReference type="EMBL" id="MJIC01000015">
    <property type="protein sequence ID" value="OFI32929.1"/>
    <property type="molecule type" value="Genomic_DNA"/>
</dbReference>
<comment type="caution">
    <text evidence="1">The sequence shown here is derived from an EMBL/GenBank/DDBJ whole genome shotgun (WGS) entry which is preliminary data.</text>
</comment>
<keyword evidence="2" id="KW-1185">Reference proteome</keyword>
<protein>
    <submittedName>
        <fullName evidence="1">Sarcosine oxidase subunit gamma</fullName>
    </submittedName>
</protein>
<gene>
    <name evidence="1" type="ORF">BFC17_01235</name>
</gene>
<evidence type="ECO:0000313" key="1">
    <source>
        <dbReference type="EMBL" id="OFI32929.1"/>
    </source>
</evidence>
<dbReference type="AlphaFoldDB" id="A0A1E8FAJ3"/>
<accession>A0A1E8FAJ3</accession>
<dbReference type="Pfam" id="PF04268">
    <property type="entry name" value="SoxG"/>
    <property type="match status" value="1"/>
</dbReference>